<evidence type="ECO:0000313" key="3">
    <source>
        <dbReference type="Proteomes" id="UP001497516"/>
    </source>
</evidence>
<proteinExistence type="predicted"/>
<dbReference type="PANTHER" id="PTHR47074">
    <property type="entry name" value="BNAC02G40300D PROTEIN"/>
    <property type="match status" value="1"/>
</dbReference>
<dbReference type="GO" id="GO:0004523">
    <property type="term" value="F:RNA-DNA hybrid ribonuclease activity"/>
    <property type="evidence" value="ECO:0007669"/>
    <property type="project" value="InterPro"/>
</dbReference>
<dbReference type="InterPro" id="IPR044730">
    <property type="entry name" value="RNase_H-like_dom_plant"/>
</dbReference>
<dbReference type="InterPro" id="IPR036397">
    <property type="entry name" value="RNaseH_sf"/>
</dbReference>
<keyword evidence="3" id="KW-1185">Reference proteome</keyword>
<dbReference type="InterPro" id="IPR002156">
    <property type="entry name" value="RNaseH_domain"/>
</dbReference>
<gene>
    <name evidence="2" type="ORF">LTRI10_LOCUS10986</name>
</gene>
<dbReference type="InterPro" id="IPR052929">
    <property type="entry name" value="RNase_H-like_EbsB-rel"/>
</dbReference>
<dbReference type="Gene3D" id="3.30.420.10">
    <property type="entry name" value="Ribonuclease H-like superfamily/Ribonuclease H"/>
    <property type="match status" value="1"/>
</dbReference>
<feature type="domain" description="RNase H type-1" evidence="1">
    <location>
        <begin position="48"/>
        <end position="173"/>
    </location>
</feature>
<dbReference type="CDD" id="cd06222">
    <property type="entry name" value="RNase_H_like"/>
    <property type="match status" value="1"/>
</dbReference>
<evidence type="ECO:0000313" key="2">
    <source>
        <dbReference type="EMBL" id="CAL1367187.1"/>
    </source>
</evidence>
<protein>
    <recommendedName>
        <fullName evidence="1">RNase H type-1 domain-containing protein</fullName>
    </recommendedName>
</protein>
<dbReference type="InterPro" id="IPR012337">
    <property type="entry name" value="RNaseH-like_sf"/>
</dbReference>
<dbReference type="AlphaFoldDB" id="A0AAV2D4I6"/>
<dbReference type="GO" id="GO:0003676">
    <property type="term" value="F:nucleic acid binding"/>
    <property type="evidence" value="ECO:0007669"/>
    <property type="project" value="InterPro"/>
</dbReference>
<sequence>MRLSPRLWHGLIPTWKPMDLGGPDRDAGSGGNPIGRWSPPPIGVVKLNTDAGILNRTGTGMGCVIRDWMGRFIGASALKERGAGRPIEAEAKAIWMGLKEANRRGLSPIIVESDCEVLIRKLRRKEMDRTELGSWCEEILRLAETNENLSGEQVIWSFVSRTYNGAAHWLAHSIGVWNSQVVWVDEPPLSLLVLLEADMGRSSLGLV</sequence>
<dbReference type="Pfam" id="PF13456">
    <property type="entry name" value="RVT_3"/>
    <property type="match status" value="1"/>
</dbReference>
<dbReference type="PANTHER" id="PTHR47074:SF11">
    <property type="entry name" value="REVERSE TRANSCRIPTASE-LIKE PROTEIN"/>
    <property type="match status" value="1"/>
</dbReference>
<evidence type="ECO:0000259" key="1">
    <source>
        <dbReference type="Pfam" id="PF13456"/>
    </source>
</evidence>
<accession>A0AAV2D4I6</accession>
<dbReference type="Proteomes" id="UP001497516">
    <property type="component" value="Chromosome 2"/>
</dbReference>
<reference evidence="2 3" key="1">
    <citation type="submission" date="2024-04" db="EMBL/GenBank/DDBJ databases">
        <authorList>
            <person name="Fracassetti M."/>
        </authorList>
    </citation>
    <scope>NUCLEOTIDE SEQUENCE [LARGE SCALE GENOMIC DNA]</scope>
</reference>
<dbReference type="EMBL" id="OZ034815">
    <property type="protein sequence ID" value="CAL1367187.1"/>
    <property type="molecule type" value="Genomic_DNA"/>
</dbReference>
<name>A0AAV2D4I6_9ROSI</name>
<organism evidence="2 3">
    <name type="scientific">Linum trigynum</name>
    <dbReference type="NCBI Taxonomy" id="586398"/>
    <lineage>
        <taxon>Eukaryota</taxon>
        <taxon>Viridiplantae</taxon>
        <taxon>Streptophyta</taxon>
        <taxon>Embryophyta</taxon>
        <taxon>Tracheophyta</taxon>
        <taxon>Spermatophyta</taxon>
        <taxon>Magnoliopsida</taxon>
        <taxon>eudicotyledons</taxon>
        <taxon>Gunneridae</taxon>
        <taxon>Pentapetalae</taxon>
        <taxon>rosids</taxon>
        <taxon>fabids</taxon>
        <taxon>Malpighiales</taxon>
        <taxon>Linaceae</taxon>
        <taxon>Linum</taxon>
    </lineage>
</organism>
<dbReference type="SUPFAM" id="SSF53098">
    <property type="entry name" value="Ribonuclease H-like"/>
    <property type="match status" value="1"/>
</dbReference>